<reference evidence="1 2" key="1">
    <citation type="submission" date="2019-06" db="EMBL/GenBank/DDBJ databases">
        <authorList>
            <person name="Palmer J.M."/>
        </authorList>
    </citation>
    <scope>NUCLEOTIDE SEQUENCE [LARGE SCALE GENOMIC DNA]</scope>
    <source>
        <strain evidence="1 2">TWF102</strain>
    </source>
</reference>
<protein>
    <submittedName>
        <fullName evidence="1">Uncharacterized protein</fullName>
    </submittedName>
</protein>
<name>A0A7C8NJ07_ORBOL</name>
<comment type="caution">
    <text evidence="1">The sequence shown here is derived from an EMBL/GenBank/DDBJ whole genome shotgun (WGS) entry which is preliminary data.</text>
</comment>
<dbReference type="Proteomes" id="UP000475325">
    <property type="component" value="Unassembled WGS sequence"/>
</dbReference>
<dbReference type="EMBL" id="WIQW01000092">
    <property type="protein sequence ID" value="KAF3085208.1"/>
    <property type="molecule type" value="Genomic_DNA"/>
</dbReference>
<organism evidence="1 2">
    <name type="scientific">Orbilia oligospora</name>
    <name type="common">Nematode-trapping fungus</name>
    <name type="synonym">Arthrobotrys oligospora</name>
    <dbReference type="NCBI Taxonomy" id="2813651"/>
    <lineage>
        <taxon>Eukaryota</taxon>
        <taxon>Fungi</taxon>
        <taxon>Dikarya</taxon>
        <taxon>Ascomycota</taxon>
        <taxon>Pezizomycotina</taxon>
        <taxon>Orbiliomycetes</taxon>
        <taxon>Orbiliales</taxon>
        <taxon>Orbiliaceae</taxon>
        <taxon>Orbilia</taxon>
    </lineage>
</organism>
<proteinExistence type="predicted"/>
<gene>
    <name evidence="1" type="ORF">TWF102_011684</name>
</gene>
<dbReference type="AlphaFoldDB" id="A0A7C8NJ07"/>
<sequence>MPPSLTRGEQLRAIPTNDFKFSIARLSEIINRGHSWIAICKPRVVGVDKQLEDATLAMSLLWPHKDLERLSRPTCIFGGHHRPIRALGIYASAIFLTCSCISVP</sequence>
<evidence type="ECO:0000313" key="1">
    <source>
        <dbReference type="EMBL" id="KAF3085208.1"/>
    </source>
</evidence>
<evidence type="ECO:0000313" key="2">
    <source>
        <dbReference type="Proteomes" id="UP000475325"/>
    </source>
</evidence>
<accession>A0A7C8NJ07</accession>